<keyword evidence="3" id="KW-1185">Reference proteome</keyword>
<gene>
    <name evidence="2" type="ORF">HDA44_007399</name>
</gene>
<dbReference type="AlphaFoldDB" id="A0A841DXS4"/>
<evidence type="ECO:0000313" key="3">
    <source>
        <dbReference type="Proteomes" id="UP000558997"/>
    </source>
</evidence>
<dbReference type="RefSeq" id="WP_184845015.1">
    <property type="nucleotide sequence ID" value="NZ_BAAAVN010000031.1"/>
</dbReference>
<feature type="compositionally biased region" description="Basic residues" evidence="1">
    <location>
        <begin position="1"/>
        <end position="12"/>
    </location>
</feature>
<feature type="region of interest" description="Disordered" evidence="1">
    <location>
        <begin position="1"/>
        <end position="23"/>
    </location>
</feature>
<dbReference type="EMBL" id="JACHNF010000002">
    <property type="protein sequence ID" value="MBB5983984.1"/>
    <property type="molecule type" value="Genomic_DNA"/>
</dbReference>
<accession>A0A841DXS4</accession>
<protein>
    <submittedName>
        <fullName evidence="2">Uncharacterized protein</fullName>
    </submittedName>
</protein>
<organism evidence="2 3">
    <name type="scientific">Kribbella solani</name>
    <dbReference type="NCBI Taxonomy" id="236067"/>
    <lineage>
        <taxon>Bacteria</taxon>
        <taxon>Bacillati</taxon>
        <taxon>Actinomycetota</taxon>
        <taxon>Actinomycetes</taxon>
        <taxon>Propionibacteriales</taxon>
        <taxon>Kribbellaceae</taxon>
        <taxon>Kribbella</taxon>
    </lineage>
</organism>
<comment type="caution">
    <text evidence="2">The sequence shown here is derived from an EMBL/GenBank/DDBJ whole genome shotgun (WGS) entry which is preliminary data.</text>
</comment>
<reference evidence="2 3" key="1">
    <citation type="submission" date="2020-08" db="EMBL/GenBank/DDBJ databases">
        <title>Sequencing the genomes of 1000 actinobacteria strains.</title>
        <authorList>
            <person name="Klenk H.-P."/>
        </authorList>
    </citation>
    <scope>NUCLEOTIDE SEQUENCE [LARGE SCALE GENOMIC DNA]</scope>
    <source>
        <strain evidence="2 3">DSM 17294</strain>
    </source>
</reference>
<evidence type="ECO:0000256" key="1">
    <source>
        <dbReference type="SAM" id="MobiDB-lite"/>
    </source>
</evidence>
<sequence length="101" mass="10888">MQKRTGRGRGRPPKGERGPSIGLKLPIDHGPVYEACAQELGIPVGDFIAMCMAQIFANGATSDAERQHFAIPDYITSQIAAKRKRDAQAALPDQREATQAA</sequence>
<dbReference type="Proteomes" id="UP000558997">
    <property type="component" value="Unassembled WGS sequence"/>
</dbReference>
<name>A0A841DXS4_9ACTN</name>
<proteinExistence type="predicted"/>
<evidence type="ECO:0000313" key="2">
    <source>
        <dbReference type="EMBL" id="MBB5983984.1"/>
    </source>
</evidence>